<evidence type="ECO:0000256" key="1">
    <source>
        <dbReference type="ARBA" id="ARBA00008791"/>
    </source>
</evidence>
<dbReference type="Proteomes" id="UP000008311">
    <property type="component" value="Unassembled WGS sequence"/>
</dbReference>
<reference evidence="4" key="1">
    <citation type="journal article" date="2010" name="Nat. Biotechnol.">
        <title>Draft genome sequence of the oilseed species Ricinus communis.</title>
        <authorList>
            <person name="Chan A.P."/>
            <person name="Crabtree J."/>
            <person name="Zhao Q."/>
            <person name="Lorenzi H."/>
            <person name="Orvis J."/>
            <person name="Puiu D."/>
            <person name="Melake-Berhan A."/>
            <person name="Jones K.M."/>
            <person name="Redman J."/>
            <person name="Chen G."/>
            <person name="Cahoon E.B."/>
            <person name="Gedil M."/>
            <person name="Stanke M."/>
            <person name="Haas B.J."/>
            <person name="Wortman J.R."/>
            <person name="Fraser-Liggett C.M."/>
            <person name="Ravel J."/>
            <person name="Rabinowicz P.D."/>
        </authorList>
    </citation>
    <scope>NUCLEOTIDE SEQUENCE [LARGE SCALE GENOMIC DNA]</scope>
    <source>
        <strain evidence="4">cv. Hale</strain>
    </source>
</reference>
<dbReference type="InterPro" id="IPR006016">
    <property type="entry name" value="UspA"/>
</dbReference>
<dbReference type="Gene3D" id="3.40.50.620">
    <property type="entry name" value="HUPs"/>
    <property type="match status" value="1"/>
</dbReference>
<name>B9TKL6_RICCO</name>
<comment type="similarity">
    <text evidence="1">Belongs to the universal stress protein A family.</text>
</comment>
<dbReference type="InParanoid" id="B9TKL6"/>
<dbReference type="SUPFAM" id="SSF52402">
    <property type="entry name" value="Adenine nucleotide alpha hydrolases-like"/>
    <property type="match status" value="1"/>
</dbReference>
<proteinExistence type="inferred from homology"/>
<gene>
    <name evidence="3" type="ORF">RCOM_1867780</name>
</gene>
<dbReference type="PRINTS" id="PR01438">
    <property type="entry name" value="UNVRSLSTRESS"/>
</dbReference>
<accession>B9TKL6</accession>
<dbReference type="InterPro" id="IPR014729">
    <property type="entry name" value="Rossmann-like_a/b/a_fold"/>
</dbReference>
<feature type="domain" description="UspA" evidence="2">
    <location>
        <begin position="9"/>
        <end position="141"/>
    </location>
</feature>
<keyword evidence="4" id="KW-1185">Reference proteome</keyword>
<protein>
    <submittedName>
        <fullName evidence="3">Universal stress protein F, putative</fullName>
    </submittedName>
</protein>
<dbReference type="EMBL" id="EQ985457">
    <property type="protein sequence ID" value="EEF23598.1"/>
    <property type="molecule type" value="Genomic_DNA"/>
</dbReference>
<dbReference type="InterPro" id="IPR006015">
    <property type="entry name" value="Universal_stress_UspA"/>
</dbReference>
<evidence type="ECO:0000313" key="4">
    <source>
        <dbReference type="Proteomes" id="UP000008311"/>
    </source>
</evidence>
<dbReference type="eggNOG" id="ENOG502SWBQ">
    <property type="taxonomic scope" value="Eukaryota"/>
</dbReference>
<dbReference type="CDD" id="cd00293">
    <property type="entry name" value="USP-like"/>
    <property type="match status" value="1"/>
</dbReference>
<dbReference type="PANTHER" id="PTHR46268">
    <property type="entry name" value="STRESS RESPONSE PROTEIN NHAX"/>
    <property type="match status" value="1"/>
</dbReference>
<sequence length="204" mass="21787">MQFIPEQIMYKKILVPIEIGSIDRGEKSLRKAATLLDEGGEIILLNVVEDVPTYVAIDLPAELVENAMKDGRARLETLRLKTGIPASIEIGRGPPANGILVAAETHGADLIIVASHIPDFSNYFIGATADRVVRHAKCSVLGCGPAEDDPAVDRFEDRDLAPVLAEDDVAVADGGEGGGGEIDGILEARQRADEIIDQRPEADV</sequence>
<organism evidence="3 4">
    <name type="scientific">Ricinus communis</name>
    <name type="common">Castor bean</name>
    <dbReference type="NCBI Taxonomy" id="3988"/>
    <lineage>
        <taxon>Eukaryota</taxon>
        <taxon>Viridiplantae</taxon>
        <taxon>Streptophyta</taxon>
        <taxon>Embryophyta</taxon>
        <taxon>Tracheophyta</taxon>
        <taxon>Spermatophyta</taxon>
        <taxon>Magnoliopsida</taxon>
        <taxon>eudicotyledons</taxon>
        <taxon>Gunneridae</taxon>
        <taxon>Pentapetalae</taxon>
        <taxon>rosids</taxon>
        <taxon>fabids</taxon>
        <taxon>Malpighiales</taxon>
        <taxon>Euphorbiaceae</taxon>
        <taxon>Acalyphoideae</taxon>
        <taxon>Acalypheae</taxon>
        <taxon>Ricinus</taxon>
    </lineage>
</organism>
<evidence type="ECO:0000313" key="3">
    <source>
        <dbReference type="EMBL" id="EEF23598.1"/>
    </source>
</evidence>
<dbReference type="PANTHER" id="PTHR46268:SF6">
    <property type="entry name" value="UNIVERSAL STRESS PROTEIN UP12"/>
    <property type="match status" value="1"/>
</dbReference>
<dbReference type="Pfam" id="PF00582">
    <property type="entry name" value="Usp"/>
    <property type="match status" value="1"/>
</dbReference>
<evidence type="ECO:0000259" key="2">
    <source>
        <dbReference type="Pfam" id="PF00582"/>
    </source>
</evidence>
<dbReference type="AlphaFoldDB" id="B9TKL6"/>